<organism evidence="1 2">
    <name type="scientific">Phyllobacterium sophorae</name>
    <dbReference type="NCBI Taxonomy" id="1520277"/>
    <lineage>
        <taxon>Bacteria</taxon>
        <taxon>Pseudomonadati</taxon>
        <taxon>Pseudomonadota</taxon>
        <taxon>Alphaproteobacteria</taxon>
        <taxon>Hyphomicrobiales</taxon>
        <taxon>Phyllobacteriaceae</taxon>
        <taxon>Phyllobacterium</taxon>
    </lineage>
</organism>
<proteinExistence type="predicted"/>
<dbReference type="RefSeq" id="WP_106664212.1">
    <property type="nucleotide sequence ID" value="NZ_PGGM01000004.1"/>
</dbReference>
<dbReference type="Proteomes" id="UP000241764">
    <property type="component" value="Unassembled WGS sequence"/>
</dbReference>
<comment type="caution">
    <text evidence="1">The sequence shown here is derived from an EMBL/GenBank/DDBJ whole genome shotgun (WGS) entry which is preliminary data.</text>
</comment>
<evidence type="ECO:0008006" key="3">
    <source>
        <dbReference type="Google" id="ProtNLM"/>
    </source>
</evidence>
<protein>
    <recommendedName>
        <fullName evidence="3">Dystroglycan-type cadherin-like domain-containing protein</fullName>
    </recommendedName>
</protein>
<gene>
    <name evidence="1" type="ORF">CU103_12350</name>
</gene>
<keyword evidence="2" id="KW-1185">Reference proteome</keyword>
<dbReference type="InterPro" id="IPR013783">
    <property type="entry name" value="Ig-like_fold"/>
</dbReference>
<accession>A0A2P7BDW2</accession>
<dbReference type="Gene3D" id="2.60.40.10">
    <property type="entry name" value="Immunoglobulins"/>
    <property type="match status" value="1"/>
</dbReference>
<name>A0A2P7BDW2_9HYPH</name>
<evidence type="ECO:0000313" key="2">
    <source>
        <dbReference type="Proteomes" id="UP000241764"/>
    </source>
</evidence>
<reference evidence="2" key="1">
    <citation type="submission" date="2017-11" db="EMBL/GenBank/DDBJ databases">
        <authorList>
            <person name="Kuznetsova I."/>
            <person name="Sazanova A."/>
            <person name="Chirak E."/>
            <person name="Safronova V."/>
            <person name="Willems A."/>
        </authorList>
    </citation>
    <scope>NUCLEOTIDE SEQUENCE [LARGE SCALE GENOMIC DNA]</scope>
    <source>
        <strain evidence="2">CCBAU 03422</strain>
    </source>
</reference>
<dbReference type="EMBL" id="PGGM01000004">
    <property type="protein sequence ID" value="PSH64667.1"/>
    <property type="molecule type" value="Genomic_DNA"/>
</dbReference>
<dbReference type="AlphaFoldDB" id="A0A2P7BDW2"/>
<evidence type="ECO:0000313" key="1">
    <source>
        <dbReference type="EMBL" id="PSH64667.1"/>
    </source>
</evidence>
<sequence>MPQSNTVLKNVGGSISDLIKQGGDVAGSLSNAQLANYGPGAASDYIKQNGGRTLTISGTPITTGTESAAYTGFTATATGGVGTKVYALVGTWPAAITINTETGAVSGTFGAAVSGVYTGLSVKATDANGNVTQLASFTLTVADA</sequence>